<sequence>MMARIASRLIMMVEPRSVGGSVLGPNAAGDGSRGCGAFLSRERQS</sequence>
<gene>
    <name evidence="1" type="ORF">METZ01_LOCUS54433</name>
</gene>
<dbReference type="AlphaFoldDB" id="A0A381SDK6"/>
<protein>
    <submittedName>
        <fullName evidence="1">Uncharacterized protein</fullName>
    </submittedName>
</protein>
<evidence type="ECO:0000313" key="1">
    <source>
        <dbReference type="EMBL" id="SVA01579.1"/>
    </source>
</evidence>
<organism evidence="1">
    <name type="scientific">marine metagenome</name>
    <dbReference type="NCBI Taxonomy" id="408172"/>
    <lineage>
        <taxon>unclassified sequences</taxon>
        <taxon>metagenomes</taxon>
        <taxon>ecological metagenomes</taxon>
    </lineage>
</organism>
<dbReference type="EMBL" id="UINC01002917">
    <property type="protein sequence ID" value="SVA01579.1"/>
    <property type="molecule type" value="Genomic_DNA"/>
</dbReference>
<reference evidence="1" key="1">
    <citation type="submission" date="2018-05" db="EMBL/GenBank/DDBJ databases">
        <authorList>
            <person name="Lanie J.A."/>
            <person name="Ng W.-L."/>
            <person name="Kazmierczak K.M."/>
            <person name="Andrzejewski T.M."/>
            <person name="Davidsen T.M."/>
            <person name="Wayne K.J."/>
            <person name="Tettelin H."/>
            <person name="Glass J.I."/>
            <person name="Rusch D."/>
            <person name="Podicherti R."/>
            <person name="Tsui H.-C.T."/>
            <person name="Winkler M.E."/>
        </authorList>
    </citation>
    <scope>NUCLEOTIDE SEQUENCE</scope>
</reference>
<accession>A0A381SDK6</accession>
<name>A0A381SDK6_9ZZZZ</name>
<proteinExistence type="predicted"/>